<accession>A0A2P5YV33</accession>
<evidence type="ECO:0000256" key="1">
    <source>
        <dbReference type="SAM" id="Coils"/>
    </source>
</evidence>
<evidence type="ECO:0000313" key="2">
    <source>
        <dbReference type="EMBL" id="PPS19468.1"/>
    </source>
</evidence>
<dbReference type="Proteomes" id="UP000239757">
    <property type="component" value="Unassembled WGS sequence"/>
</dbReference>
<name>A0A2P5YV33_GOSBA</name>
<proteinExistence type="predicted"/>
<reference evidence="2 3" key="1">
    <citation type="submission" date="2015-01" db="EMBL/GenBank/DDBJ databases">
        <title>Genome of allotetraploid Gossypium barbadense reveals genomic plasticity and fiber elongation in cotton evolution.</title>
        <authorList>
            <person name="Chen X."/>
            <person name="Liu X."/>
            <person name="Zhao B."/>
            <person name="Zheng H."/>
            <person name="Hu Y."/>
            <person name="Lu G."/>
            <person name="Yang C."/>
            <person name="Chen J."/>
            <person name="Shan C."/>
            <person name="Zhang L."/>
            <person name="Zhou Y."/>
            <person name="Wang L."/>
            <person name="Guo W."/>
            <person name="Bai Y."/>
            <person name="Ruan J."/>
            <person name="Shangguan X."/>
            <person name="Mao Y."/>
            <person name="Jiang J."/>
            <person name="Zhu Y."/>
            <person name="Lei J."/>
            <person name="Kang H."/>
            <person name="Chen S."/>
            <person name="He X."/>
            <person name="Wang R."/>
            <person name="Wang Y."/>
            <person name="Chen J."/>
            <person name="Wang L."/>
            <person name="Yu S."/>
            <person name="Wang B."/>
            <person name="Wei J."/>
            <person name="Song S."/>
            <person name="Lu X."/>
            <person name="Gao Z."/>
            <person name="Gu W."/>
            <person name="Deng X."/>
            <person name="Ma D."/>
            <person name="Wang S."/>
            <person name="Liang W."/>
            <person name="Fang L."/>
            <person name="Cai C."/>
            <person name="Zhu X."/>
            <person name="Zhou B."/>
            <person name="Zhang Y."/>
            <person name="Chen Z."/>
            <person name="Xu S."/>
            <person name="Zhu R."/>
            <person name="Wang S."/>
            <person name="Zhang T."/>
            <person name="Zhao G."/>
        </authorList>
    </citation>
    <scope>NUCLEOTIDE SEQUENCE [LARGE SCALE GENOMIC DNA]</scope>
    <source>
        <strain evidence="3">cv. Xinhai21</strain>
        <tissue evidence="2">Leaf</tissue>
    </source>
</reference>
<dbReference type="EMBL" id="KZ662761">
    <property type="protein sequence ID" value="PPS19468.1"/>
    <property type="molecule type" value="Genomic_DNA"/>
</dbReference>
<evidence type="ECO:0000313" key="3">
    <source>
        <dbReference type="Proteomes" id="UP000239757"/>
    </source>
</evidence>
<organism evidence="2 3">
    <name type="scientific">Gossypium barbadense</name>
    <name type="common">Sea Island cotton</name>
    <name type="synonym">Hibiscus barbadensis</name>
    <dbReference type="NCBI Taxonomy" id="3634"/>
    <lineage>
        <taxon>Eukaryota</taxon>
        <taxon>Viridiplantae</taxon>
        <taxon>Streptophyta</taxon>
        <taxon>Embryophyta</taxon>
        <taxon>Tracheophyta</taxon>
        <taxon>Spermatophyta</taxon>
        <taxon>Magnoliopsida</taxon>
        <taxon>eudicotyledons</taxon>
        <taxon>Gunneridae</taxon>
        <taxon>Pentapetalae</taxon>
        <taxon>rosids</taxon>
        <taxon>malvids</taxon>
        <taxon>Malvales</taxon>
        <taxon>Malvaceae</taxon>
        <taxon>Malvoideae</taxon>
        <taxon>Gossypium</taxon>
    </lineage>
</organism>
<keyword evidence="1" id="KW-0175">Coiled coil</keyword>
<dbReference type="AlphaFoldDB" id="A0A2P5YV33"/>
<feature type="coiled-coil region" evidence="1">
    <location>
        <begin position="105"/>
        <end position="166"/>
    </location>
</feature>
<sequence>MNLRAFLRDMCKKCRTDVGPVNVVINSEDEWCKHLSTRKYPYNPSEVVEKCKASLPDTIKRHMCITESFSGTKKNSLSKLTSSLQVLLAEATMVSVGLSKNIGRVDASQRELEETKLELEKTHELYLKMIEENEELYRAEKTKALKEFKSETLENLSNLAQELKSNILLRTQVVGGPFNTCKVDLDVLFDVDMSKLANITPIDGIDNNEVVGRGENEIPSDHEEADNVL</sequence>
<gene>
    <name evidence="2" type="ORF">GOBAR_AA01109</name>
</gene>
<protein>
    <submittedName>
        <fullName evidence="2">Uncharacterized protein</fullName>
    </submittedName>
</protein>